<evidence type="ECO:0000313" key="5">
    <source>
        <dbReference type="Proteomes" id="UP001301350"/>
    </source>
</evidence>
<keyword evidence="2" id="KW-0143">Chaperone</keyword>
<evidence type="ECO:0000313" key="4">
    <source>
        <dbReference type="EMBL" id="KAK4535427.1"/>
    </source>
</evidence>
<proteinExistence type="inferred from homology"/>
<dbReference type="EMBL" id="JANCYW010000005">
    <property type="protein sequence ID" value="KAK4535427.1"/>
    <property type="molecule type" value="Genomic_DNA"/>
</dbReference>
<dbReference type="NCBIfam" id="TIGR00714">
    <property type="entry name" value="hscB"/>
    <property type="match status" value="1"/>
</dbReference>
<keyword evidence="5" id="KW-1185">Reference proteome</keyword>
<dbReference type="Gene3D" id="1.10.287.110">
    <property type="entry name" value="DnaJ domain"/>
    <property type="match status" value="1"/>
</dbReference>
<evidence type="ECO:0000256" key="2">
    <source>
        <dbReference type="ARBA" id="ARBA00023186"/>
    </source>
</evidence>
<organism evidence="4 5">
    <name type="scientific">Cyanidium caldarium</name>
    <name type="common">Red alga</name>
    <dbReference type="NCBI Taxonomy" id="2771"/>
    <lineage>
        <taxon>Eukaryota</taxon>
        <taxon>Rhodophyta</taxon>
        <taxon>Bangiophyceae</taxon>
        <taxon>Cyanidiales</taxon>
        <taxon>Cyanidiaceae</taxon>
        <taxon>Cyanidium</taxon>
    </lineage>
</organism>
<protein>
    <recommendedName>
        <fullName evidence="3">Co-chaperone HscB C-terminal oligomerisation domain-containing protein</fullName>
    </recommendedName>
</protein>
<dbReference type="PANTHER" id="PTHR14021:SF15">
    <property type="entry name" value="IRON-SULFUR CLUSTER CO-CHAPERONE PROTEIN HSCB"/>
    <property type="match status" value="1"/>
</dbReference>
<dbReference type="GO" id="GO:0001671">
    <property type="term" value="F:ATPase activator activity"/>
    <property type="evidence" value="ECO:0007669"/>
    <property type="project" value="InterPro"/>
</dbReference>
<sequence>MQTAGRRWAAAARRGRLFPRARPLHRYVSPRECFRASFLAEQATLRSFSTSVPTGYAPHLLATRLVPPTLHRRSLVRFATHEAPRSAPASCWSCGQQRTPETRAQTAPLDLFTCARCGRVQPTPPEWADFFAVFRLPRSFRVDVELLQSRHKELQRALHPDIFLQRRQGDADPQVDATERDVAQQASALVNAALDILRTPHLRAKYMLAAHGISLDDEHAETDMQRPLPVDFLHEVMEFREEMEEASEEPERLRALLNINDGKMHAVCEQLQEAFARAEHDAPESLETCRSLTARLQFLHTIRAELVERL</sequence>
<gene>
    <name evidence="4" type="ORF">CDCA_CDCA05G1452</name>
</gene>
<accession>A0AAV9ISX8</accession>
<dbReference type="Gene3D" id="1.20.1280.20">
    <property type="entry name" value="HscB, C-terminal domain"/>
    <property type="match status" value="1"/>
</dbReference>
<comment type="similarity">
    <text evidence="1">Belongs to the HscB family.</text>
</comment>
<dbReference type="GO" id="GO:0051259">
    <property type="term" value="P:protein complex oligomerization"/>
    <property type="evidence" value="ECO:0007669"/>
    <property type="project" value="InterPro"/>
</dbReference>
<dbReference type="GO" id="GO:0005739">
    <property type="term" value="C:mitochondrion"/>
    <property type="evidence" value="ECO:0007669"/>
    <property type="project" value="TreeGrafter"/>
</dbReference>
<feature type="domain" description="Co-chaperone HscB C-terminal oligomerisation" evidence="3">
    <location>
        <begin position="230"/>
        <end position="306"/>
    </location>
</feature>
<dbReference type="InterPro" id="IPR009073">
    <property type="entry name" value="HscB_oligo_C"/>
</dbReference>
<dbReference type="InterPro" id="IPR004640">
    <property type="entry name" value="HscB"/>
</dbReference>
<reference evidence="4 5" key="1">
    <citation type="submission" date="2022-07" db="EMBL/GenBank/DDBJ databases">
        <title>Genome-wide signatures of adaptation to extreme environments.</title>
        <authorList>
            <person name="Cho C.H."/>
            <person name="Yoon H.S."/>
        </authorList>
    </citation>
    <scope>NUCLEOTIDE SEQUENCE [LARGE SCALE GENOMIC DNA]</scope>
    <source>
        <strain evidence="4 5">DBV 063 E5</strain>
    </source>
</reference>
<dbReference type="InterPro" id="IPR036386">
    <property type="entry name" value="HscB_C_sf"/>
</dbReference>
<dbReference type="GO" id="GO:0044571">
    <property type="term" value="P:[2Fe-2S] cluster assembly"/>
    <property type="evidence" value="ECO:0007669"/>
    <property type="project" value="InterPro"/>
</dbReference>
<name>A0AAV9ISX8_CYACA</name>
<dbReference type="Proteomes" id="UP001301350">
    <property type="component" value="Unassembled WGS sequence"/>
</dbReference>
<dbReference type="Pfam" id="PF07743">
    <property type="entry name" value="HSCB_C"/>
    <property type="match status" value="1"/>
</dbReference>
<dbReference type="AlphaFoldDB" id="A0AAV9ISX8"/>
<dbReference type="PANTHER" id="PTHR14021">
    <property type="entry name" value="IRON-SULFUR CLUSTER CO-CHAPERONE PROTEIN HSCB"/>
    <property type="match status" value="1"/>
</dbReference>
<dbReference type="SUPFAM" id="SSF46565">
    <property type="entry name" value="Chaperone J-domain"/>
    <property type="match status" value="1"/>
</dbReference>
<evidence type="ECO:0000256" key="1">
    <source>
        <dbReference type="ARBA" id="ARBA00010476"/>
    </source>
</evidence>
<evidence type="ECO:0000259" key="3">
    <source>
        <dbReference type="Pfam" id="PF07743"/>
    </source>
</evidence>
<dbReference type="GO" id="GO:0051087">
    <property type="term" value="F:protein-folding chaperone binding"/>
    <property type="evidence" value="ECO:0007669"/>
    <property type="project" value="InterPro"/>
</dbReference>
<comment type="caution">
    <text evidence="4">The sequence shown here is derived from an EMBL/GenBank/DDBJ whole genome shotgun (WGS) entry which is preliminary data.</text>
</comment>
<dbReference type="SUPFAM" id="SSF47144">
    <property type="entry name" value="HSC20 (HSCB), C-terminal oligomerisation domain"/>
    <property type="match status" value="1"/>
</dbReference>
<dbReference type="InterPro" id="IPR036869">
    <property type="entry name" value="J_dom_sf"/>
</dbReference>